<organism evidence="4 5">
    <name type="scientific">Candidatus Bacteroides merdigallinarum</name>
    <dbReference type="NCBI Taxonomy" id="2838473"/>
    <lineage>
        <taxon>Bacteria</taxon>
        <taxon>Pseudomonadati</taxon>
        <taxon>Bacteroidota</taxon>
        <taxon>Bacteroidia</taxon>
        <taxon>Bacteroidales</taxon>
        <taxon>Bacteroidaceae</taxon>
        <taxon>Bacteroides</taxon>
    </lineage>
</organism>
<feature type="domain" description="Outer membrane protein beta-barrel" evidence="3">
    <location>
        <begin position="8"/>
        <end position="201"/>
    </location>
</feature>
<evidence type="ECO:0000313" key="5">
    <source>
        <dbReference type="Proteomes" id="UP000824028"/>
    </source>
</evidence>
<feature type="signal peptide" evidence="2">
    <location>
        <begin position="1"/>
        <end position="21"/>
    </location>
</feature>
<comment type="caution">
    <text evidence="4">The sequence shown here is derived from an EMBL/GenBank/DDBJ whole genome shotgun (WGS) entry which is preliminary data.</text>
</comment>
<dbReference type="InterPro" id="IPR027385">
    <property type="entry name" value="Beta-barrel_OMP"/>
</dbReference>
<keyword evidence="1 2" id="KW-0732">Signal</keyword>
<sequence>MRKFKCLLLLAFIGLTTSAFAQNDYTGYNRIYVGYTGVNAKWSADGESVSQKFPGFSVGYLRGISLTQKVPLYLEVGGALQYNKWSEEGESAKIFGLNIPVSLLYRFNITDDFSISPNFGLNFRLNLTGKYEVDGVDESLNLFDDDEMGGEGWKRFQAGWHIGANFDYKFLHLGVNWGTDFNEITADTNCRTTSVTVGWNF</sequence>
<proteinExistence type="predicted"/>
<dbReference type="EMBL" id="DXBX01000044">
    <property type="protein sequence ID" value="HIZ33073.1"/>
    <property type="molecule type" value="Genomic_DNA"/>
</dbReference>
<dbReference type="Pfam" id="PF13505">
    <property type="entry name" value="OMP_b-brl"/>
    <property type="match status" value="1"/>
</dbReference>
<evidence type="ECO:0000259" key="3">
    <source>
        <dbReference type="Pfam" id="PF13505"/>
    </source>
</evidence>
<evidence type="ECO:0000256" key="2">
    <source>
        <dbReference type="SAM" id="SignalP"/>
    </source>
</evidence>
<dbReference type="Proteomes" id="UP000824028">
    <property type="component" value="Unassembled WGS sequence"/>
</dbReference>
<reference evidence="4" key="1">
    <citation type="journal article" date="2021" name="PeerJ">
        <title>Extensive microbial diversity within the chicken gut microbiome revealed by metagenomics and culture.</title>
        <authorList>
            <person name="Gilroy R."/>
            <person name="Ravi A."/>
            <person name="Getino M."/>
            <person name="Pursley I."/>
            <person name="Horton D.L."/>
            <person name="Alikhan N.F."/>
            <person name="Baker D."/>
            <person name="Gharbi K."/>
            <person name="Hall N."/>
            <person name="Watson M."/>
            <person name="Adriaenssens E.M."/>
            <person name="Foster-Nyarko E."/>
            <person name="Jarju S."/>
            <person name="Secka A."/>
            <person name="Antonio M."/>
            <person name="Oren A."/>
            <person name="Chaudhuri R.R."/>
            <person name="La Ragione R."/>
            <person name="Hildebrand F."/>
            <person name="Pallen M.J."/>
        </authorList>
    </citation>
    <scope>NUCLEOTIDE SEQUENCE</scope>
    <source>
        <strain evidence="4">ChiHjej9B8-1298</strain>
    </source>
</reference>
<name>A0A9D2E8E3_9BACE</name>
<evidence type="ECO:0000256" key="1">
    <source>
        <dbReference type="ARBA" id="ARBA00022729"/>
    </source>
</evidence>
<evidence type="ECO:0000313" key="4">
    <source>
        <dbReference type="EMBL" id="HIZ33073.1"/>
    </source>
</evidence>
<reference evidence="4" key="2">
    <citation type="submission" date="2021-04" db="EMBL/GenBank/DDBJ databases">
        <authorList>
            <person name="Gilroy R."/>
        </authorList>
    </citation>
    <scope>NUCLEOTIDE SEQUENCE</scope>
    <source>
        <strain evidence="4">ChiHjej9B8-1298</strain>
    </source>
</reference>
<gene>
    <name evidence="4" type="ORF">H9814_05925</name>
</gene>
<dbReference type="AlphaFoldDB" id="A0A9D2E8E3"/>
<feature type="chain" id="PRO_5039291356" evidence="2">
    <location>
        <begin position="22"/>
        <end position="201"/>
    </location>
</feature>
<accession>A0A9D2E8E3</accession>
<protein>
    <submittedName>
        <fullName evidence="4">Porin family protein</fullName>
    </submittedName>
</protein>